<dbReference type="InterPro" id="IPR001245">
    <property type="entry name" value="Ser-Thr/Tyr_kinase_cat_dom"/>
</dbReference>
<dbReference type="Gene3D" id="1.10.510.10">
    <property type="entry name" value="Transferase(Phosphotransferase) domain 1"/>
    <property type="match status" value="1"/>
</dbReference>
<name>A0A9W6GRD7_9HYPH</name>
<keyword evidence="6" id="KW-1185">Reference proteome</keyword>
<dbReference type="PANTHER" id="PTHR48051:SF1">
    <property type="entry name" value="RAS SUPPRESSOR PROTEIN 1"/>
    <property type="match status" value="1"/>
</dbReference>
<sequence>MPHQSLSTLDALRRGDLAGARELRLPGVCEFPRDIFGLADTLEVLDLGNGALSALPDDLGRLRKLKVLFCSNTRFARLPPSLGDCAELQLIGFRKAGVRDIPGEALPAKLRWLTLTDNHIDRLPAALGERPHLQKLMLAGNRLATLPQGLANAGALELIRLSANRFERLPTWLRALPRLAWISWSANPCARDPAPADARLAPWSQLAVGALLGEGASGRVHAATWRTPDTPAREVALKLFKGAMTSDGLPAHEMAACLAAGEHPHLTAALGRLADHPEGMEALLMPLVAAHWRPLAAPPSLESCSRDVYDPGLRLSAHAARRLLRGIAAATAHLHARGLLHGDLYAHNILWDAATGDATLGDFGAACALPAAAESADWRRIETRAFGLLMNEILDRCAANARAAQDDDATTATGAALSGLRDLAQACVQEDVRARPAMADVLSAL</sequence>
<evidence type="ECO:0000313" key="5">
    <source>
        <dbReference type="EMBL" id="GLI91525.1"/>
    </source>
</evidence>
<dbReference type="SMART" id="SM00369">
    <property type="entry name" value="LRR_TYP"/>
    <property type="match status" value="3"/>
</dbReference>
<dbReference type="Gene3D" id="3.30.200.20">
    <property type="entry name" value="Phosphorylase Kinase, domain 1"/>
    <property type="match status" value="1"/>
</dbReference>
<organism evidence="5 6">
    <name type="scientific">Methylocystis echinoides</name>
    <dbReference type="NCBI Taxonomy" id="29468"/>
    <lineage>
        <taxon>Bacteria</taxon>
        <taxon>Pseudomonadati</taxon>
        <taxon>Pseudomonadota</taxon>
        <taxon>Alphaproteobacteria</taxon>
        <taxon>Hyphomicrobiales</taxon>
        <taxon>Methylocystaceae</taxon>
        <taxon>Methylocystis</taxon>
    </lineage>
</organism>
<keyword evidence="3" id="KW-0067">ATP-binding</keyword>
<gene>
    <name evidence="5" type="ORF">LMG27198_05170</name>
</gene>
<protein>
    <recommendedName>
        <fullName evidence="4">Protein kinase domain-containing protein</fullName>
    </recommendedName>
</protein>
<evidence type="ECO:0000256" key="1">
    <source>
        <dbReference type="ARBA" id="ARBA00022614"/>
    </source>
</evidence>
<dbReference type="InterPro" id="IPR011009">
    <property type="entry name" value="Kinase-like_dom_sf"/>
</dbReference>
<dbReference type="PANTHER" id="PTHR48051">
    <property type="match status" value="1"/>
</dbReference>
<evidence type="ECO:0000259" key="4">
    <source>
        <dbReference type="PROSITE" id="PS50011"/>
    </source>
</evidence>
<dbReference type="PROSITE" id="PS00107">
    <property type="entry name" value="PROTEIN_KINASE_ATP"/>
    <property type="match status" value="1"/>
</dbReference>
<accession>A0A9W6GRD7</accession>
<dbReference type="SUPFAM" id="SSF52058">
    <property type="entry name" value="L domain-like"/>
    <property type="match status" value="1"/>
</dbReference>
<dbReference type="AlphaFoldDB" id="A0A9W6GRD7"/>
<keyword evidence="2" id="KW-0677">Repeat</keyword>
<reference evidence="5" key="1">
    <citation type="journal article" date="2023" name="Int. J. Syst. Evol. Microbiol.">
        <title>Methylocystis iwaonis sp. nov., a type II methane-oxidizing bacterium from surface soil of a rice paddy field in Japan, and emended description of the genus Methylocystis (ex Whittenbury et al. 1970) Bowman et al. 1993.</title>
        <authorList>
            <person name="Kaise H."/>
            <person name="Sawadogo J.B."/>
            <person name="Alam M.S."/>
            <person name="Ueno C."/>
            <person name="Dianou D."/>
            <person name="Shinjo R."/>
            <person name="Asakawa S."/>
        </authorList>
    </citation>
    <scope>NUCLEOTIDE SEQUENCE</scope>
    <source>
        <strain evidence="5">LMG27198</strain>
    </source>
</reference>
<evidence type="ECO:0000256" key="2">
    <source>
        <dbReference type="ARBA" id="ARBA00022737"/>
    </source>
</evidence>
<dbReference type="InterPro" id="IPR017441">
    <property type="entry name" value="Protein_kinase_ATP_BS"/>
</dbReference>
<dbReference type="GO" id="GO:0005524">
    <property type="term" value="F:ATP binding"/>
    <property type="evidence" value="ECO:0007669"/>
    <property type="project" value="UniProtKB-UniRule"/>
</dbReference>
<dbReference type="InterPro" id="IPR003591">
    <property type="entry name" value="Leu-rich_rpt_typical-subtyp"/>
</dbReference>
<evidence type="ECO:0000256" key="3">
    <source>
        <dbReference type="PROSITE-ProRule" id="PRU10141"/>
    </source>
</evidence>
<dbReference type="GO" id="GO:0004672">
    <property type="term" value="F:protein kinase activity"/>
    <property type="evidence" value="ECO:0007669"/>
    <property type="project" value="InterPro"/>
</dbReference>
<dbReference type="Pfam" id="PF07714">
    <property type="entry name" value="PK_Tyr_Ser-Thr"/>
    <property type="match status" value="1"/>
</dbReference>
<dbReference type="InterPro" id="IPR000719">
    <property type="entry name" value="Prot_kinase_dom"/>
</dbReference>
<dbReference type="InterPro" id="IPR032675">
    <property type="entry name" value="LRR_dom_sf"/>
</dbReference>
<keyword evidence="3" id="KW-0547">Nucleotide-binding</keyword>
<dbReference type="EMBL" id="BSEC01000001">
    <property type="protein sequence ID" value="GLI91525.1"/>
    <property type="molecule type" value="Genomic_DNA"/>
</dbReference>
<comment type="caution">
    <text evidence="5">The sequence shown here is derived from an EMBL/GenBank/DDBJ whole genome shotgun (WGS) entry which is preliminary data.</text>
</comment>
<dbReference type="Proteomes" id="UP001144323">
    <property type="component" value="Unassembled WGS sequence"/>
</dbReference>
<feature type="binding site" evidence="3">
    <location>
        <position position="238"/>
    </location>
    <ligand>
        <name>ATP</name>
        <dbReference type="ChEBI" id="CHEBI:30616"/>
    </ligand>
</feature>
<dbReference type="GO" id="GO:0005737">
    <property type="term" value="C:cytoplasm"/>
    <property type="evidence" value="ECO:0007669"/>
    <property type="project" value="TreeGrafter"/>
</dbReference>
<dbReference type="Gene3D" id="3.80.10.10">
    <property type="entry name" value="Ribonuclease Inhibitor"/>
    <property type="match status" value="1"/>
</dbReference>
<dbReference type="PROSITE" id="PS50011">
    <property type="entry name" value="PROTEIN_KINASE_DOM"/>
    <property type="match status" value="1"/>
</dbReference>
<feature type="domain" description="Protein kinase" evidence="4">
    <location>
        <begin position="206"/>
        <end position="445"/>
    </location>
</feature>
<keyword evidence="1" id="KW-0433">Leucine-rich repeat</keyword>
<evidence type="ECO:0000313" key="6">
    <source>
        <dbReference type="Proteomes" id="UP001144323"/>
    </source>
</evidence>
<dbReference type="SUPFAM" id="SSF56112">
    <property type="entry name" value="Protein kinase-like (PK-like)"/>
    <property type="match status" value="1"/>
</dbReference>
<dbReference type="InterPro" id="IPR050216">
    <property type="entry name" value="LRR_domain-containing"/>
</dbReference>
<proteinExistence type="predicted"/>
<dbReference type="InterPro" id="IPR001611">
    <property type="entry name" value="Leu-rich_rpt"/>
</dbReference>
<dbReference type="RefSeq" id="WP_281800209.1">
    <property type="nucleotide sequence ID" value="NZ_BSEC01000001.1"/>
</dbReference>
<dbReference type="Pfam" id="PF13855">
    <property type="entry name" value="LRR_8"/>
    <property type="match status" value="1"/>
</dbReference>